<dbReference type="PROSITE" id="PS51050">
    <property type="entry name" value="ZF_CW"/>
    <property type="match status" value="1"/>
</dbReference>
<feature type="region of interest" description="Disordered" evidence="4">
    <location>
        <begin position="1243"/>
        <end position="1295"/>
    </location>
</feature>
<feature type="region of interest" description="Disordered" evidence="4">
    <location>
        <begin position="1409"/>
        <end position="1466"/>
    </location>
</feature>
<dbReference type="InterPro" id="IPR056406">
    <property type="entry name" value="THD_CWZF3/5/7"/>
</dbReference>
<evidence type="ECO:0000256" key="1">
    <source>
        <dbReference type="ARBA" id="ARBA00022723"/>
    </source>
</evidence>
<evidence type="ECO:0000259" key="5">
    <source>
        <dbReference type="PROSITE" id="PS51050"/>
    </source>
</evidence>
<sequence>MGDTELVEGEAYCYHMDNDQNVDIDDALSYFDERIQDVLGQYQKDFEGGISAQNLGAKFGGYGSFLPTYQQSPIIWSHPGTPQKGQHNHCHDLPLESAPRNSTLIVRPAPASTVLSLSELRNSSVDTLPKVWNSGDCVSSHKPLKLPMDQSDRKSLKFRIKVGPDNILADKKASIYNNLGLEMSPSSVSEGIPAEWEGVSPDSLGKQGEYPSCIIKIMTSFPIPNGVLLSPLHDSLVCLIEDKNLLDDSRSGPVQKRCPVFKDAVASKIYSKKVLGEKKKKFGDKNRRLIESKNGSYEDPVNPFGASLKKEGKIMTSTSKEIVSNNLKLPPESNKLRKGRDMADGTVVASEANMGRAKDRFVSLNMAKEEETLGPMASRTGDKQNAKNSLAGMIQKDKKVGRDLEKGGGTIGDRSLDLFEEHCDMPKGSKVCDWGTVAPAQQNCERKTTRQHDDVEMSHGKEQSLFGGEKKSKRSQNYDTAATRKSKESLRDSPSSESKNSLTYEGCFSFKSRGDDKLHKGSRKAKDSLSVTTANKKLAEKECVSDALGIPLNDQAKDSKLEVSEKKSLTFRDKPKEGSGKDQAKDSNLQLSGKISCAFSYKSKDASGKDLSKDYKFEASGKGSHAISNKSKETSGKGLAKDYRPEVFEKESYTFGKKLKERSGNRKNDFQSFPEAHLKGHLKNATTLPSPLPTEIAPVVIEENWVCCDKCQKWRLLPYGTNPDHLPKKWLCSMLNWLPGMNSCSFSEEETTNALNALYQVPVSATQHNQQTYPVGTAAGETSVNAQHLNQNCQDLSFTAVPGGGKKKLGANAAQHSGYMDVLNLKKKNQQVPVKSKGLLNMSQSSLALQLEKRSGDAKSLKTKSRRQSDLDGFRPFKKAKTQSTHTDKDQDPAGLSMKEVETDIQKYNEIRSIYIKGAPRDGSLPSVKQSKKQVHNTIAGEDHDKSSIAGKKRKLKEQQDTQIQLDSNRHHTKDEQIPMEESSGRACRKEKKVRESKFQGKETSTSKASGEPDNKGKVTRILLSSSKNNPLDSNGLCKGGKSFKNQCLERHDGYNLSEWTVDGNNSSRRDLEVGQPCIAAASSSSIILGTGKIKVNFSEFRGSPAESVCSSPLRISNSENFTRSLSGKDGNADVGLSLMNSPGRCLVGKGDCGRNESGFLMKEKAFPLVQNGSSGSPLFDYQDELTVHKIHERAKSSTGHSSNILNSHLVSDCVESDKQSYHNFNEPSMKHRFRHMERVNDHYFPNKSPEKSRNGSSSQAKKRQSTPISEYDESRNRISKEESDHVQYEVENESHDFAPYKRDIKVGKIKIHGNKSTKVEKNHAVMRVSAGKCPSDSRKRENRIKHDRLENPQCKMDTICLKGGKSIARPNLLQSENDEKSSKWVRSERTHQVQVAIGNGGDCGVFPAHGSDGGDSFKDSQHLGKDDYQDGVHHVSSRHPTSKRHGIRDTVPTSHRRKDNSTHAANSALKEAEDLKHSADRLKVSGSGLESTGVRFQAALKFLHGASLLDPCNSKSAKYGDTTSTAAYSTTAKLCGDCAGEYERCKDMASAALAYKCMEVAYMRIIYSNHLIASSDRHELQMTLQMVSPVESPSSSASDVDNLNNQAMMDKMDVAKDGSSLQVTGNHVIAARNRPKFVRLLNFAQDVNFAMEASSKSQIAFAAANVVLASTGNGEAISSIRRVLDFSFHDVEELLELVRLAMEALCSG</sequence>
<feature type="compositionally biased region" description="Basic and acidic residues" evidence="4">
    <location>
        <begin position="968"/>
        <end position="977"/>
    </location>
</feature>
<feature type="compositionally biased region" description="Basic and acidic residues" evidence="4">
    <location>
        <begin position="1416"/>
        <end position="1434"/>
    </location>
</feature>
<accession>A0A5N6QSS5</accession>
<dbReference type="InterPro" id="IPR055300">
    <property type="entry name" value="CWZF3/5/7"/>
</dbReference>
<evidence type="ECO:0000313" key="7">
    <source>
        <dbReference type="Proteomes" id="UP000327013"/>
    </source>
</evidence>
<feature type="compositionally biased region" description="Basic residues" evidence="4">
    <location>
        <begin position="1436"/>
        <end position="1447"/>
    </location>
</feature>
<proteinExistence type="predicted"/>
<evidence type="ECO:0000313" key="6">
    <source>
        <dbReference type="EMBL" id="KAE8010215.1"/>
    </source>
</evidence>
<keyword evidence="3" id="KW-0862">Zinc</keyword>
<feature type="compositionally biased region" description="Polar residues" evidence="4">
    <location>
        <begin position="492"/>
        <end position="501"/>
    </location>
</feature>
<dbReference type="PANTHER" id="PTHR46524">
    <property type="entry name" value="CW-TYPE ZINC FINGER"/>
    <property type="match status" value="1"/>
</dbReference>
<dbReference type="Gene3D" id="3.30.40.100">
    <property type="match status" value="1"/>
</dbReference>
<dbReference type="OrthoDB" id="757982at2759"/>
<reference evidence="6 7" key="1">
    <citation type="submission" date="2019-06" db="EMBL/GenBank/DDBJ databases">
        <title>A chromosomal-level reference genome of Carpinus fangiana (Coryloideae, Betulaceae).</title>
        <authorList>
            <person name="Yang X."/>
            <person name="Wang Z."/>
            <person name="Zhang L."/>
            <person name="Hao G."/>
            <person name="Liu J."/>
            <person name="Yang Y."/>
        </authorList>
    </citation>
    <scope>NUCLEOTIDE SEQUENCE [LARGE SCALE GENOMIC DNA]</scope>
    <source>
        <strain evidence="6">Cfa_2016G</strain>
        <tissue evidence="6">Leaf</tissue>
    </source>
</reference>
<evidence type="ECO:0000256" key="2">
    <source>
        <dbReference type="ARBA" id="ARBA00022771"/>
    </source>
</evidence>
<keyword evidence="2" id="KW-0863">Zinc-finger</keyword>
<feature type="compositionally biased region" description="Basic and acidic residues" evidence="4">
    <location>
        <begin position="445"/>
        <end position="462"/>
    </location>
</feature>
<dbReference type="EMBL" id="CM017322">
    <property type="protein sequence ID" value="KAE8010215.1"/>
    <property type="molecule type" value="Genomic_DNA"/>
</dbReference>
<keyword evidence="1" id="KW-0479">Metal-binding</keyword>
<evidence type="ECO:0000256" key="4">
    <source>
        <dbReference type="SAM" id="MobiDB-lite"/>
    </source>
</evidence>
<keyword evidence="7" id="KW-1185">Reference proteome</keyword>
<feature type="compositionally biased region" description="Basic and acidic residues" evidence="4">
    <location>
        <begin position="1273"/>
        <end position="1295"/>
    </location>
</feature>
<dbReference type="InterPro" id="IPR011124">
    <property type="entry name" value="Znf_CW"/>
</dbReference>
<name>A0A5N6QSS5_9ROSI</name>
<feature type="region of interest" description="Disordered" evidence="4">
    <location>
        <begin position="853"/>
        <end position="899"/>
    </location>
</feature>
<dbReference type="Proteomes" id="UP000327013">
    <property type="component" value="Chromosome 2"/>
</dbReference>
<dbReference type="PANTHER" id="PTHR46524:SF7">
    <property type="entry name" value="CW-TYPE ZINC FINGER"/>
    <property type="match status" value="1"/>
</dbReference>
<feature type="compositionally biased region" description="Basic and acidic residues" evidence="4">
    <location>
        <begin position="559"/>
        <end position="585"/>
    </location>
</feature>
<dbReference type="EMBL" id="CM017322">
    <property type="protein sequence ID" value="KAE8010216.1"/>
    <property type="molecule type" value="Genomic_DNA"/>
</dbReference>
<dbReference type="Pfam" id="PF07496">
    <property type="entry name" value="zf-CW"/>
    <property type="match status" value="1"/>
</dbReference>
<organism evidence="6 7">
    <name type="scientific">Carpinus fangiana</name>
    <dbReference type="NCBI Taxonomy" id="176857"/>
    <lineage>
        <taxon>Eukaryota</taxon>
        <taxon>Viridiplantae</taxon>
        <taxon>Streptophyta</taxon>
        <taxon>Embryophyta</taxon>
        <taxon>Tracheophyta</taxon>
        <taxon>Spermatophyta</taxon>
        <taxon>Magnoliopsida</taxon>
        <taxon>eudicotyledons</taxon>
        <taxon>Gunneridae</taxon>
        <taxon>Pentapetalae</taxon>
        <taxon>rosids</taxon>
        <taxon>fabids</taxon>
        <taxon>Fagales</taxon>
        <taxon>Betulaceae</taxon>
        <taxon>Carpinus</taxon>
    </lineage>
</organism>
<feature type="domain" description="CW-type" evidence="5">
    <location>
        <begin position="699"/>
        <end position="752"/>
    </location>
</feature>
<feature type="region of interest" description="Disordered" evidence="4">
    <location>
        <begin position="919"/>
        <end position="1018"/>
    </location>
</feature>
<feature type="region of interest" description="Disordered" evidence="4">
    <location>
        <begin position="445"/>
        <end position="501"/>
    </location>
</feature>
<dbReference type="Pfam" id="PF24756">
    <property type="entry name" value="THD_CWZF3-5-7"/>
    <property type="match status" value="1"/>
</dbReference>
<feature type="region of interest" description="Disordered" evidence="4">
    <location>
        <begin position="559"/>
        <end position="587"/>
    </location>
</feature>
<gene>
    <name evidence="6" type="ORF">FH972_006605</name>
</gene>
<evidence type="ECO:0000256" key="3">
    <source>
        <dbReference type="ARBA" id="ARBA00022833"/>
    </source>
</evidence>
<dbReference type="GO" id="GO:0008270">
    <property type="term" value="F:zinc ion binding"/>
    <property type="evidence" value="ECO:0007669"/>
    <property type="project" value="UniProtKB-KW"/>
</dbReference>
<protein>
    <recommendedName>
        <fullName evidence="5">CW-type domain-containing protein</fullName>
    </recommendedName>
</protein>